<keyword evidence="1" id="KW-0472">Membrane</keyword>
<reference evidence="3" key="1">
    <citation type="journal article" date="2019" name="Int. J. Syst. Evol. Microbiol.">
        <title>The Global Catalogue of Microorganisms (GCM) 10K type strain sequencing project: providing services to taxonomists for standard genome sequencing and annotation.</title>
        <authorList>
            <consortium name="The Broad Institute Genomics Platform"/>
            <consortium name="The Broad Institute Genome Sequencing Center for Infectious Disease"/>
            <person name="Wu L."/>
            <person name="Ma J."/>
        </authorList>
    </citation>
    <scope>NUCLEOTIDE SEQUENCE [LARGE SCALE GENOMIC DNA]</scope>
    <source>
        <strain evidence="3">IBRC-M 10703</strain>
    </source>
</reference>
<feature type="transmembrane region" description="Helical" evidence="1">
    <location>
        <begin position="37"/>
        <end position="56"/>
    </location>
</feature>
<evidence type="ECO:0000256" key="1">
    <source>
        <dbReference type="SAM" id="Phobius"/>
    </source>
</evidence>
<dbReference type="Proteomes" id="UP001595772">
    <property type="component" value="Unassembled WGS sequence"/>
</dbReference>
<feature type="transmembrane region" description="Helical" evidence="1">
    <location>
        <begin position="6"/>
        <end position="25"/>
    </location>
</feature>
<gene>
    <name evidence="2" type="ORF">ACFOUV_12035</name>
</gene>
<accession>A0ABV8H2N7</accession>
<proteinExistence type="predicted"/>
<name>A0ABV8H2N7_9BACI</name>
<dbReference type="EMBL" id="JBHSAO010000008">
    <property type="protein sequence ID" value="MFC4024526.1"/>
    <property type="molecule type" value="Genomic_DNA"/>
</dbReference>
<keyword evidence="1" id="KW-1133">Transmembrane helix</keyword>
<organism evidence="2 3">
    <name type="scientific">Oceanobacillus longus</name>
    <dbReference type="NCBI Taxonomy" id="930120"/>
    <lineage>
        <taxon>Bacteria</taxon>
        <taxon>Bacillati</taxon>
        <taxon>Bacillota</taxon>
        <taxon>Bacilli</taxon>
        <taxon>Bacillales</taxon>
        <taxon>Bacillaceae</taxon>
        <taxon>Oceanobacillus</taxon>
    </lineage>
</organism>
<evidence type="ECO:0000313" key="3">
    <source>
        <dbReference type="Proteomes" id="UP001595772"/>
    </source>
</evidence>
<dbReference type="RefSeq" id="WP_379497016.1">
    <property type="nucleotide sequence ID" value="NZ_JBHSAO010000008.1"/>
</dbReference>
<keyword evidence="3" id="KW-1185">Reference proteome</keyword>
<protein>
    <submittedName>
        <fullName evidence="2">Uncharacterized protein</fullName>
    </submittedName>
</protein>
<keyword evidence="1" id="KW-0812">Transmembrane</keyword>
<evidence type="ECO:0000313" key="2">
    <source>
        <dbReference type="EMBL" id="MFC4024526.1"/>
    </source>
</evidence>
<sequence length="61" mass="7217">MFIFYMIYAFIVLVIFNFLISKFCVKMQLDKTKQAKNFRVINMIMVALLVCSYLRVLNVAV</sequence>
<comment type="caution">
    <text evidence="2">The sequence shown here is derived from an EMBL/GenBank/DDBJ whole genome shotgun (WGS) entry which is preliminary data.</text>
</comment>